<dbReference type="OMA" id="STIHEAW"/>
<dbReference type="Proteomes" id="UP000006906">
    <property type="component" value="Chromosome 2"/>
</dbReference>
<evidence type="ECO:0000313" key="3">
    <source>
        <dbReference type="Proteomes" id="UP000006906"/>
    </source>
</evidence>
<dbReference type="AlphaFoldDB" id="A0A2K3E0B6"/>
<accession>A0A2K3E0B6</accession>
<reference evidence="2 3" key="1">
    <citation type="journal article" date="2007" name="Science">
        <title>The Chlamydomonas genome reveals the evolution of key animal and plant functions.</title>
        <authorList>
            <person name="Merchant S.S."/>
            <person name="Prochnik S.E."/>
            <person name="Vallon O."/>
            <person name="Harris E.H."/>
            <person name="Karpowicz S.J."/>
            <person name="Witman G.B."/>
            <person name="Terry A."/>
            <person name="Salamov A."/>
            <person name="Fritz-Laylin L.K."/>
            <person name="Marechal-Drouard L."/>
            <person name="Marshall W.F."/>
            <person name="Qu L.H."/>
            <person name="Nelson D.R."/>
            <person name="Sanderfoot A.A."/>
            <person name="Spalding M.H."/>
            <person name="Kapitonov V.V."/>
            <person name="Ren Q."/>
            <person name="Ferris P."/>
            <person name="Lindquist E."/>
            <person name="Shapiro H."/>
            <person name="Lucas S.M."/>
            <person name="Grimwood J."/>
            <person name="Schmutz J."/>
            <person name="Cardol P."/>
            <person name="Cerutti H."/>
            <person name="Chanfreau G."/>
            <person name="Chen C.L."/>
            <person name="Cognat V."/>
            <person name="Croft M.T."/>
            <person name="Dent R."/>
            <person name="Dutcher S."/>
            <person name="Fernandez E."/>
            <person name="Fukuzawa H."/>
            <person name="Gonzalez-Ballester D."/>
            <person name="Gonzalez-Halphen D."/>
            <person name="Hallmann A."/>
            <person name="Hanikenne M."/>
            <person name="Hippler M."/>
            <person name="Inwood W."/>
            <person name="Jabbari K."/>
            <person name="Kalanon M."/>
            <person name="Kuras R."/>
            <person name="Lefebvre P.A."/>
            <person name="Lemaire S.D."/>
            <person name="Lobanov A.V."/>
            <person name="Lohr M."/>
            <person name="Manuell A."/>
            <person name="Meier I."/>
            <person name="Mets L."/>
            <person name="Mittag M."/>
            <person name="Mittelmeier T."/>
            <person name="Moroney J.V."/>
            <person name="Moseley J."/>
            <person name="Napoli C."/>
            <person name="Nedelcu A.M."/>
            <person name="Niyogi K."/>
            <person name="Novoselov S.V."/>
            <person name="Paulsen I.T."/>
            <person name="Pazour G."/>
            <person name="Purton S."/>
            <person name="Ral J.P."/>
            <person name="Riano-Pachon D.M."/>
            <person name="Riekhof W."/>
            <person name="Rymarquis L."/>
            <person name="Schroda M."/>
            <person name="Stern D."/>
            <person name="Umen J."/>
            <person name="Willows R."/>
            <person name="Wilson N."/>
            <person name="Zimmer S.L."/>
            <person name="Allmer J."/>
            <person name="Balk J."/>
            <person name="Bisova K."/>
            <person name="Chen C.J."/>
            <person name="Elias M."/>
            <person name="Gendler K."/>
            <person name="Hauser C."/>
            <person name="Lamb M.R."/>
            <person name="Ledford H."/>
            <person name="Long J.C."/>
            <person name="Minagawa J."/>
            <person name="Page M.D."/>
            <person name="Pan J."/>
            <person name="Pootakham W."/>
            <person name="Roje S."/>
            <person name="Rose A."/>
            <person name="Stahlberg E."/>
            <person name="Terauchi A.M."/>
            <person name="Yang P."/>
            <person name="Ball S."/>
            <person name="Bowler C."/>
            <person name="Dieckmann C.L."/>
            <person name="Gladyshev V.N."/>
            <person name="Green P."/>
            <person name="Jorgensen R."/>
            <person name="Mayfield S."/>
            <person name="Mueller-Roeber B."/>
            <person name="Rajamani S."/>
            <person name="Sayre R.T."/>
            <person name="Brokstein P."/>
            <person name="Dubchak I."/>
            <person name="Goodstein D."/>
            <person name="Hornick L."/>
            <person name="Huang Y.W."/>
            <person name="Jhaveri J."/>
            <person name="Luo Y."/>
            <person name="Martinez D."/>
            <person name="Ngau W.C."/>
            <person name="Otillar B."/>
            <person name="Poliakov A."/>
            <person name="Porter A."/>
            <person name="Szajkowski L."/>
            <person name="Werner G."/>
            <person name="Zhou K."/>
            <person name="Grigoriev I.V."/>
            <person name="Rokhsar D.S."/>
            <person name="Grossman A.R."/>
        </authorList>
    </citation>
    <scope>NUCLEOTIDE SEQUENCE [LARGE SCALE GENOMIC DNA]</scope>
    <source>
        <strain evidence="3">CC-503</strain>
    </source>
</reference>
<dbReference type="OrthoDB" id="552798at2759"/>
<feature type="compositionally biased region" description="Gly residues" evidence="1">
    <location>
        <begin position="154"/>
        <end position="169"/>
    </location>
</feature>
<feature type="compositionally biased region" description="Low complexity" evidence="1">
    <location>
        <begin position="104"/>
        <end position="119"/>
    </location>
</feature>
<feature type="compositionally biased region" description="Acidic residues" evidence="1">
    <location>
        <begin position="670"/>
        <end position="681"/>
    </location>
</feature>
<feature type="compositionally biased region" description="Polar residues" evidence="1">
    <location>
        <begin position="14"/>
        <end position="30"/>
    </location>
</feature>
<gene>
    <name evidence="2" type="ORF">CHLRE_02g076700v5</name>
</gene>
<keyword evidence="3" id="KW-1185">Reference proteome</keyword>
<dbReference type="RefSeq" id="XP_042926797.1">
    <property type="nucleotide sequence ID" value="XM_043059163.1"/>
</dbReference>
<feature type="region of interest" description="Disordered" evidence="1">
    <location>
        <begin position="578"/>
        <end position="693"/>
    </location>
</feature>
<feature type="region of interest" description="Disordered" evidence="1">
    <location>
        <begin position="1"/>
        <end position="219"/>
    </location>
</feature>
<feature type="compositionally biased region" description="Gly residues" evidence="1">
    <location>
        <begin position="74"/>
        <end position="84"/>
    </location>
</feature>
<feature type="compositionally biased region" description="Low complexity" evidence="1">
    <location>
        <begin position="624"/>
        <end position="634"/>
    </location>
</feature>
<evidence type="ECO:0000256" key="1">
    <source>
        <dbReference type="SAM" id="MobiDB-lite"/>
    </source>
</evidence>
<dbReference type="PaxDb" id="3055-EDP06618"/>
<proteinExistence type="predicted"/>
<feature type="compositionally biased region" description="Low complexity" evidence="1">
    <location>
        <begin position="143"/>
        <end position="152"/>
    </location>
</feature>
<dbReference type="EMBL" id="CM008963">
    <property type="protein sequence ID" value="PNW86197.1"/>
    <property type="molecule type" value="Genomic_DNA"/>
</dbReference>
<dbReference type="GeneID" id="5727219"/>
<name>A0A2K3E0B6_CHLRE</name>
<dbReference type="ExpressionAtlas" id="A0A2K3E0B6">
    <property type="expression patterns" value="baseline and differential"/>
</dbReference>
<organism evidence="2 3">
    <name type="scientific">Chlamydomonas reinhardtii</name>
    <name type="common">Chlamydomonas smithii</name>
    <dbReference type="NCBI Taxonomy" id="3055"/>
    <lineage>
        <taxon>Eukaryota</taxon>
        <taxon>Viridiplantae</taxon>
        <taxon>Chlorophyta</taxon>
        <taxon>core chlorophytes</taxon>
        <taxon>Chlorophyceae</taxon>
        <taxon>CS clade</taxon>
        <taxon>Chlamydomonadales</taxon>
        <taxon>Chlamydomonadaceae</taxon>
        <taxon>Chlamydomonas</taxon>
    </lineage>
</organism>
<protein>
    <submittedName>
        <fullName evidence="2">Uncharacterized protein</fullName>
    </submittedName>
</protein>
<dbReference type="Gramene" id="PNW86197">
    <property type="protein sequence ID" value="PNW86197"/>
    <property type="gene ID" value="CHLRE_02g076700v5"/>
</dbReference>
<evidence type="ECO:0000313" key="2">
    <source>
        <dbReference type="EMBL" id="PNW86197.1"/>
    </source>
</evidence>
<sequence>MAAQVSDGLLYSFTPGTRTGTPPSATSGSPLVSPRRLRTPSSAGDGCGNPEDSTDALQLSPRSTSILNLPGRPPGMGGGFGGGLERPATSGGLADRVNSAGRQSMSGLPSSSTVSTSMPSLPPGGGGSMRMRHSIAGSGPGLGLPKLDLPPAMGGPGGAGGGGGGGGGSSMLAGAGRRQSVPGSGLGSDMLSISMDLPPFPGTAADGTAGIPQAGLSPRTLLAPLRPPTASTPLSAGPFGGPSGAAGATAAFLEAAASSTSTDTPLGSTGRRRSSVNGGIMEAGSMPLLTVNDLVATPPLTSAVSHGGTCTLSPRRSQSLSIVGDSVGSGGAGLGGERGSGGVLEHSAITAATLLSEVNDDLQRAAGALQALHTPACRPRSAASPGGAAAAAAAAAAEMTTSQLSALSSSAPELHTELRSSLRRAFQVMRQELGGARGGGSAGGGGGGGGSAAARQLSGCVHECWATLDAFLEGTAELTNMLVNGLLATRAAAAAAGSGGGGSKQPHRSASRVAESERLADAQEEAEGLRNTNCTLRRQLEEMRGRLAEAEVLAEAAEARATTAEARAAAIEAELAGSGGGAGGASAGPRPPGAAPMASPPTSERAVGVSPRRGLHARDRRPDSASSNGSAGPAGASGGGADDGPSPSPPQKLFDRVGTAQRGQHRAEVVIEENDEEEEDWAVSPSSPEGRRRMLTMHTASFAEWVRETNSRRQPGHPGQGR</sequence>
<feature type="compositionally biased region" description="Polar residues" evidence="1">
    <location>
        <begin position="55"/>
        <end position="67"/>
    </location>
</feature>
<feature type="region of interest" description="Disordered" evidence="1">
    <location>
        <begin position="496"/>
        <end position="527"/>
    </location>
</feature>
<dbReference type="KEGG" id="cre:CHLRE_02g076700v5"/>
<dbReference type="InParanoid" id="A0A2K3E0B6"/>